<protein>
    <submittedName>
        <fullName evidence="11">ABC transport system permease protein</fullName>
    </submittedName>
    <submittedName>
        <fullName evidence="10">ABC transporter ATP-binding protein</fullName>
    </submittedName>
</protein>
<keyword evidence="5 7" id="KW-0472">Membrane</keyword>
<dbReference type="GO" id="GO:0022857">
    <property type="term" value="F:transmembrane transporter activity"/>
    <property type="evidence" value="ECO:0007669"/>
    <property type="project" value="TreeGrafter"/>
</dbReference>
<evidence type="ECO:0000256" key="2">
    <source>
        <dbReference type="ARBA" id="ARBA00022475"/>
    </source>
</evidence>
<evidence type="ECO:0000256" key="1">
    <source>
        <dbReference type="ARBA" id="ARBA00004651"/>
    </source>
</evidence>
<feature type="transmembrane region" description="Helical" evidence="7">
    <location>
        <begin position="377"/>
        <end position="395"/>
    </location>
</feature>
<feature type="domain" description="MacB-like periplasmic core" evidence="9">
    <location>
        <begin position="29"/>
        <end position="249"/>
    </location>
</feature>
<keyword evidence="4 7" id="KW-1133">Transmembrane helix</keyword>
<dbReference type="EMBL" id="FOIB01000007">
    <property type="protein sequence ID" value="SEU25914.1"/>
    <property type="molecule type" value="Genomic_DNA"/>
</dbReference>
<dbReference type="PANTHER" id="PTHR30572:SF4">
    <property type="entry name" value="ABC TRANSPORTER PERMEASE YTRF"/>
    <property type="match status" value="1"/>
</dbReference>
<feature type="domain" description="ABC3 transporter permease C-terminal" evidence="8">
    <location>
        <begin position="293"/>
        <end position="405"/>
    </location>
</feature>
<evidence type="ECO:0000256" key="4">
    <source>
        <dbReference type="ARBA" id="ARBA00022989"/>
    </source>
</evidence>
<evidence type="ECO:0000313" key="11">
    <source>
        <dbReference type="EMBL" id="SEU25914.1"/>
    </source>
</evidence>
<reference evidence="10 13" key="2">
    <citation type="submission" date="2019-07" db="EMBL/GenBank/DDBJ databases">
        <title>Whole genome shotgun sequence of Myxococcus fulvus NBRC 100333.</title>
        <authorList>
            <person name="Hosoyama A."/>
            <person name="Uohara A."/>
            <person name="Ohji S."/>
            <person name="Ichikawa N."/>
        </authorList>
    </citation>
    <scope>NUCLEOTIDE SEQUENCE [LARGE SCALE GENOMIC DNA]</scope>
    <source>
        <strain evidence="10 13">NBRC 100333</strain>
    </source>
</reference>
<keyword evidence="12" id="KW-1185">Reference proteome</keyword>
<dbReference type="RefSeq" id="WP_046713489.1">
    <property type="nucleotide sequence ID" value="NZ_BJXR01000036.1"/>
</dbReference>
<evidence type="ECO:0000313" key="13">
    <source>
        <dbReference type="Proteomes" id="UP000321514"/>
    </source>
</evidence>
<organism evidence="10 13">
    <name type="scientific">Myxococcus fulvus</name>
    <dbReference type="NCBI Taxonomy" id="33"/>
    <lineage>
        <taxon>Bacteria</taxon>
        <taxon>Pseudomonadati</taxon>
        <taxon>Myxococcota</taxon>
        <taxon>Myxococcia</taxon>
        <taxon>Myxococcales</taxon>
        <taxon>Cystobacterineae</taxon>
        <taxon>Myxococcaceae</taxon>
        <taxon>Myxococcus</taxon>
    </lineage>
</organism>
<evidence type="ECO:0000313" key="10">
    <source>
        <dbReference type="EMBL" id="GEN09918.1"/>
    </source>
</evidence>
<evidence type="ECO:0000259" key="9">
    <source>
        <dbReference type="Pfam" id="PF12704"/>
    </source>
</evidence>
<keyword evidence="10" id="KW-0067">ATP-binding</keyword>
<accession>A0A511T9M4</accession>
<sequence>MKHWAGFRVDILEGARIALFSLRANRLRTVLTTMGIGIGVATLLAIVGIIQGLNTSFHRQLASFGANTLYVSKYPMIIKGDWWKYRGRKNFTLEQVHRLRSMAPFISAMSPSVSRLADVSYASEQMSTVRIQGVNHEYLSISGFDITNGRFLTEADEEVTRPVAVLGADVADRLFPGISPVGRTIRVDNRSFQVVGTLSRKGKVVNESMDLLVIIPFKTFYSSFGKGRPFEIAMAVGDAGQVRAAEDQLIGILRRIRGTTPGEPDDFNINKPEAMAQTYAQLTGALYGVAVGVGLITLLVGGIGIMNIMLVSVRERTREIGVRRALGARKRTIVVQFLMEAASVSAVGGLLGTTVGLGTAKVVSLITPLAADVQTGTILGGVFFAALVGLLFGIWPAARAANLDPVEALRYE</sequence>
<dbReference type="EMBL" id="BJXR01000036">
    <property type="protein sequence ID" value="GEN09918.1"/>
    <property type="molecule type" value="Genomic_DNA"/>
</dbReference>
<comment type="subcellular location">
    <subcellularLocation>
        <location evidence="1">Cell membrane</location>
        <topology evidence="1">Multi-pass membrane protein</topology>
    </subcellularLocation>
</comment>
<dbReference type="GO" id="GO:0005524">
    <property type="term" value="F:ATP binding"/>
    <property type="evidence" value="ECO:0007669"/>
    <property type="project" value="UniProtKB-KW"/>
</dbReference>
<gene>
    <name evidence="10" type="primary">ybjZ_1</name>
    <name evidence="10" type="ORF">MFU01_49550</name>
    <name evidence="11" type="ORF">SAMN05443572_107176</name>
</gene>
<dbReference type="Proteomes" id="UP000321514">
    <property type="component" value="Unassembled WGS sequence"/>
</dbReference>
<dbReference type="InterPro" id="IPR050250">
    <property type="entry name" value="Macrolide_Exporter_MacB"/>
</dbReference>
<evidence type="ECO:0000256" key="3">
    <source>
        <dbReference type="ARBA" id="ARBA00022692"/>
    </source>
</evidence>
<keyword evidence="10" id="KW-0547">Nucleotide-binding</keyword>
<dbReference type="Pfam" id="PF12704">
    <property type="entry name" value="MacB_PCD"/>
    <property type="match status" value="1"/>
</dbReference>
<comment type="similarity">
    <text evidence="6">Belongs to the ABC-4 integral membrane protein family.</text>
</comment>
<dbReference type="Pfam" id="PF02687">
    <property type="entry name" value="FtsX"/>
    <property type="match status" value="1"/>
</dbReference>
<dbReference type="OrthoDB" id="5487173at2"/>
<evidence type="ECO:0000256" key="6">
    <source>
        <dbReference type="ARBA" id="ARBA00038076"/>
    </source>
</evidence>
<evidence type="ECO:0000256" key="7">
    <source>
        <dbReference type="SAM" id="Phobius"/>
    </source>
</evidence>
<reference evidence="11 12" key="1">
    <citation type="submission" date="2016-10" db="EMBL/GenBank/DDBJ databases">
        <authorList>
            <person name="Varghese N."/>
            <person name="Submissions S."/>
        </authorList>
    </citation>
    <scope>NUCLEOTIDE SEQUENCE [LARGE SCALE GENOMIC DNA]</scope>
    <source>
        <strain evidence="11 12">DSM 16525</strain>
    </source>
</reference>
<dbReference type="PANTHER" id="PTHR30572">
    <property type="entry name" value="MEMBRANE COMPONENT OF TRANSPORTER-RELATED"/>
    <property type="match status" value="1"/>
</dbReference>
<name>A0A511T9M4_MYXFU</name>
<feature type="transmembrane region" description="Helical" evidence="7">
    <location>
        <begin position="285"/>
        <end position="312"/>
    </location>
</feature>
<comment type="caution">
    <text evidence="10">The sequence shown here is derived from an EMBL/GenBank/DDBJ whole genome shotgun (WGS) entry which is preliminary data.</text>
</comment>
<dbReference type="InterPro" id="IPR025857">
    <property type="entry name" value="MacB_PCD"/>
</dbReference>
<dbReference type="AlphaFoldDB" id="A0A511T9M4"/>
<evidence type="ECO:0000259" key="8">
    <source>
        <dbReference type="Pfam" id="PF02687"/>
    </source>
</evidence>
<evidence type="ECO:0000256" key="5">
    <source>
        <dbReference type="ARBA" id="ARBA00023136"/>
    </source>
</evidence>
<dbReference type="GO" id="GO:0005886">
    <property type="term" value="C:plasma membrane"/>
    <property type="evidence" value="ECO:0007669"/>
    <property type="project" value="UniProtKB-SubCell"/>
</dbReference>
<keyword evidence="3 7" id="KW-0812">Transmembrane</keyword>
<proteinExistence type="inferred from homology"/>
<dbReference type="InterPro" id="IPR003838">
    <property type="entry name" value="ABC3_permease_C"/>
</dbReference>
<dbReference type="STRING" id="1334629.MFUL124B02_20295"/>
<feature type="transmembrane region" description="Helical" evidence="7">
    <location>
        <begin position="30"/>
        <end position="50"/>
    </location>
</feature>
<keyword evidence="2" id="KW-1003">Cell membrane</keyword>
<dbReference type="Proteomes" id="UP000183760">
    <property type="component" value="Unassembled WGS sequence"/>
</dbReference>
<evidence type="ECO:0000313" key="12">
    <source>
        <dbReference type="Proteomes" id="UP000183760"/>
    </source>
</evidence>
<feature type="transmembrane region" description="Helical" evidence="7">
    <location>
        <begin position="333"/>
        <end position="357"/>
    </location>
</feature>